<feature type="non-terminal residue" evidence="7">
    <location>
        <position position="200"/>
    </location>
</feature>
<keyword evidence="4 7" id="KW-0808">Transferase</keyword>
<evidence type="ECO:0000313" key="7">
    <source>
        <dbReference type="EMBL" id="TMR09861.1"/>
    </source>
</evidence>
<name>A0A5S4F1L8_9ACTN</name>
<dbReference type="GO" id="GO:0008168">
    <property type="term" value="F:methyltransferase activity"/>
    <property type="evidence" value="ECO:0007669"/>
    <property type="project" value="UniProtKB-UniRule"/>
</dbReference>
<dbReference type="PANTHER" id="PTHR43619">
    <property type="entry name" value="S-ADENOSYL-L-METHIONINE-DEPENDENT METHYLTRANSFERASE YKTD-RELATED"/>
    <property type="match status" value="1"/>
</dbReference>
<dbReference type="Proteomes" id="UP000306628">
    <property type="component" value="Unassembled WGS sequence"/>
</dbReference>
<dbReference type="Gene3D" id="3.40.50.150">
    <property type="entry name" value="Vaccinia Virus protein VP39"/>
    <property type="match status" value="1"/>
</dbReference>
<dbReference type="InterPro" id="IPR011610">
    <property type="entry name" value="SAM_mthyl_Trfase_ML2640-like"/>
</dbReference>
<dbReference type="InterPro" id="IPR029063">
    <property type="entry name" value="SAM-dependent_MTases_sf"/>
</dbReference>
<reference evidence="7 8" key="1">
    <citation type="submission" date="2019-05" db="EMBL/GenBank/DDBJ databases">
        <title>Draft genome sequence of Nonomuraea zeae DSM 100528.</title>
        <authorList>
            <person name="Saricaoglu S."/>
            <person name="Isik K."/>
        </authorList>
    </citation>
    <scope>NUCLEOTIDE SEQUENCE [LARGE SCALE GENOMIC DNA]</scope>
    <source>
        <strain evidence="7 8">DSM 100528</strain>
    </source>
</reference>
<dbReference type="PANTHER" id="PTHR43619:SF2">
    <property type="entry name" value="S-ADENOSYL-L-METHIONINE-DEPENDENT METHYLTRANSFERASES SUPERFAMILY PROTEIN"/>
    <property type="match status" value="1"/>
</dbReference>
<dbReference type="GO" id="GO:0032259">
    <property type="term" value="P:methylation"/>
    <property type="evidence" value="ECO:0007669"/>
    <property type="project" value="UniProtKB-KW"/>
</dbReference>
<keyword evidence="5 6" id="KW-0949">S-adenosyl-L-methionine</keyword>
<comment type="caution">
    <text evidence="7">The sequence shown here is derived from an EMBL/GenBank/DDBJ whole genome shotgun (WGS) entry which is preliminary data.</text>
</comment>
<accession>A0A5S4F1L8</accession>
<evidence type="ECO:0000256" key="2">
    <source>
        <dbReference type="ARBA" id="ARBA00008138"/>
    </source>
</evidence>
<gene>
    <name evidence="7" type="ORF">ETD85_61035</name>
</gene>
<dbReference type="AlphaFoldDB" id="A0A5S4F1L8"/>
<proteinExistence type="inferred from homology"/>
<comment type="function">
    <text evidence="1 6">Exhibits S-adenosyl-L-methionine-dependent methyltransferase activity.</text>
</comment>
<keyword evidence="8" id="KW-1185">Reference proteome</keyword>
<dbReference type="OrthoDB" id="9806164at2"/>
<dbReference type="SUPFAM" id="SSF53335">
    <property type="entry name" value="S-adenosyl-L-methionine-dependent methyltransferases"/>
    <property type="match status" value="1"/>
</dbReference>
<dbReference type="RefSeq" id="WP_138698894.1">
    <property type="nucleotide sequence ID" value="NZ_VCKX01000556.1"/>
</dbReference>
<keyword evidence="3 6" id="KW-0489">Methyltransferase</keyword>
<evidence type="ECO:0000256" key="6">
    <source>
        <dbReference type="RuleBase" id="RU362030"/>
    </source>
</evidence>
<organism evidence="7 8">
    <name type="scientific">Nonomuraea zeae</name>
    <dbReference type="NCBI Taxonomy" id="1642303"/>
    <lineage>
        <taxon>Bacteria</taxon>
        <taxon>Bacillati</taxon>
        <taxon>Actinomycetota</taxon>
        <taxon>Actinomycetes</taxon>
        <taxon>Streptosporangiales</taxon>
        <taxon>Streptosporangiaceae</taxon>
        <taxon>Nonomuraea</taxon>
    </lineage>
</organism>
<evidence type="ECO:0000256" key="3">
    <source>
        <dbReference type="ARBA" id="ARBA00022603"/>
    </source>
</evidence>
<dbReference type="EMBL" id="VCKX01000556">
    <property type="protein sequence ID" value="TMR09861.1"/>
    <property type="molecule type" value="Genomic_DNA"/>
</dbReference>
<dbReference type="EC" id="2.1.1.-" evidence="6"/>
<dbReference type="NCBIfam" id="TIGR00027">
    <property type="entry name" value="mthyl_TIGR00027"/>
    <property type="match status" value="1"/>
</dbReference>
<protein>
    <recommendedName>
        <fullName evidence="6">S-adenosyl-L-methionine-dependent methyltransferase</fullName>
        <ecNumber evidence="6">2.1.1.-</ecNumber>
    </recommendedName>
</protein>
<evidence type="ECO:0000313" key="8">
    <source>
        <dbReference type="Proteomes" id="UP000306628"/>
    </source>
</evidence>
<sequence length="200" mass="21190">MQQAQPSQTALMAAAARAAHLVVDREPVIFRDTIAAPLLGERADELIGYHRAYGDHLVLAGTRAQVTARSHYAERRLAERARTGLDQYVVLGAGLDTFAYRAEAAGGAMRVFEVDHPDTQEWKRGLLAAAGIAPPAALAFAPVDFESDDLLDALLAAGFDPGRPALVSWLGVAMYLTPEAVAATLAVAGRLAAGSELIME</sequence>
<comment type="similarity">
    <text evidence="2 6">Belongs to the UPF0677 family.</text>
</comment>
<evidence type="ECO:0000256" key="5">
    <source>
        <dbReference type="ARBA" id="ARBA00022691"/>
    </source>
</evidence>
<dbReference type="InterPro" id="IPR007213">
    <property type="entry name" value="Ppm1/Ppm2/Tcmp"/>
</dbReference>
<evidence type="ECO:0000256" key="4">
    <source>
        <dbReference type="ARBA" id="ARBA00022679"/>
    </source>
</evidence>
<dbReference type="Pfam" id="PF04072">
    <property type="entry name" value="LCM"/>
    <property type="match status" value="1"/>
</dbReference>
<evidence type="ECO:0000256" key="1">
    <source>
        <dbReference type="ARBA" id="ARBA00003907"/>
    </source>
</evidence>